<keyword evidence="2" id="KW-1185">Reference proteome</keyword>
<sequence>MGIIQPIANGNTLSHHIVMMQNTNLDLTQAKIDTTFCADSPAATGGTGNVGQNKENKNINGSFEAVTVYPRLGVPEGASQRWGRSGGDGIAFSGFNEEAVPWSMGRTGSPGVWGVAKVRERDAVHLLAEGCPGSGSHRIRNMLVSPVGLMKDEKGSTISHTIQ</sequence>
<reference evidence="2" key="2">
    <citation type="submission" date="2017-12" db="EMBL/GenBank/DDBJ databases">
        <title>Genome sequence of the Bar-tailed Godwit (Limosa lapponica baueri).</title>
        <authorList>
            <person name="Lima N.C.B."/>
            <person name="Parody-Merino A.M."/>
            <person name="Battley P.F."/>
            <person name="Fidler A.E."/>
            <person name="Prosdocimi F."/>
        </authorList>
    </citation>
    <scope>NUCLEOTIDE SEQUENCE [LARGE SCALE GENOMIC DNA]</scope>
</reference>
<protein>
    <submittedName>
        <fullName evidence="1">Uncharacterized protein</fullName>
    </submittedName>
</protein>
<evidence type="ECO:0000313" key="2">
    <source>
        <dbReference type="Proteomes" id="UP000233556"/>
    </source>
</evidence>
<dbReference type="AlphaFoldDB" id="A0A2I0TVJ2"/>
<accession>A0A2I0TVJ2</accession>
<gene>
    <name evidence="1" type="ORF">llap_11880</name>
</gene>
<name>A0A2I0TVJ2_LIMLA</name>
<dbReference type="Proteomes" id="UP000233556">
    <property type="component" value="Unassembled WGS sequence"/>
</dbReference>
<proteinExistence type="predicted"/>
<organism evidence="1 2">
    <name type="scientific">Limosa lapponica baueri</name>
    <dbReference type="NCBI Taxonomy" id="1758121"/>
    <lineage>
        <taxon>Eukaryota</taxon>
        <taxon>Metazoa</taxon>
        <taxon>Chordata</taxon>
        <taxon>Craniata</taxon>
        <taxon>Vertebrata</taxon>
        <taxon>Euteleostomi</taxon>
        <taxon>Archelosauria</taxon>
        <taxon>Archosauria</taxon>
        <taxon>Dinosauria</taxon>
        <taxon>Saurischia</taxon>
        <taxon>Theropoda</taxon>
        <taxon>Coelurosauria</taxon>
        <taxon>Aves</taxon>
        <taxon>Neognathae</taxon>
        <taxon>Neoaves</taxon>
        <taxon>Charadriiformes</taxon>
        <taxon>Scolopacidae</taxon>
        <taxon>Limosa</taxon>
    </lineage>
</organism>
<dbReference type="EMBL" id="KZ506967">
    <property type="protein sequence ID" value="PKU37815.1"/>
    <property type="molecule type" value="Genomic_DNA"/>
</dbReference>
<evidence type="ECO:0000313" key="1">
    <source>
        <dbReference type="EMBL" id="PKU37815.1"/>
    </source>
</evidence>
<reference evidence="2" key="1">
    <citation type="submission" date="2017-11" db="EMBL/GenBank/DDBJ databases">
        <authorList>
            <person name="Lima N.C."/>
            <person name="Parody-Merino A.M."/>
            <person name="Battley P.F."/>
            <person name="Fidler A.E."/>
            <person name="Prosdocimi F."/>
        </authorList>
    </citation>
    <scope>NUCLEOTIDE SEQUENCE [LARGE SCALE GENOMIC DNA]</scope>
</reference>